<name>D5V4X6_ARCNC</name>
<dbReference type="STRING" id="572480.Arnit_0272"/>
<dbReference type="Proteomes" id="UP000000939">
    <property type="component" value="Chromosome"/>
</dbReference>
<proteinExistence type="predicted"/>
<dbReference type="RefSeq" id="WP_013134083.1">
    <property type="nucleotide sequence ID" value="NC_014166.1"/>
</dbReference>
<dbReference type="Pfam" id="PF07728">
    <property type="entry name" value="AAA_5"/>
    <property type="match status" value="1"/>
</dbReference>
<evidence type="ECO:0000313" key="2">
    <source>
        <dbReference type="EMBL" id="ADG91938.1"/>
    </source>
</evidence>
<dbReference type="EMBL" id="CP001999">
    <property type="protein sequence ID" value="ADG91938.1"/>
    <property type="molecule type" value="Genomic_DNA"/>
</dbReference>
<dbReference type="CDD" id="cd00009">
    <property type="entry name" value="AAA"/>
    <property type="match status" value="1"/>
</dbReference>
<organism evidence="2 3">
    <name type="scientific">Arcobacter nitrofigilis (strain ATCC 33309 / DSM 7299 / CCUG 15893 / LMG 7604 / NCTC 12251 / CI)</name>
    <name type="common">Campylobacter nitrofigilis</name>
    <dbReference type="NCBI Taxonomy" id="572480"/>
    <lineage>
        <taxon>Bacteria</taxon>
        <taxon>Pseudomonadati</taxon>
        <taxon>Campylobacterota</taxon>
        <taxon>Epsilonproteobacteria</taxon>
        <taxon>Campylobacterales</taxon>
        <taxon>Arcobacteraceae</taxon>
        <taxon>Arcobacter</taxon>
    </lineage>
</organism>
<dbReference type="InterPro" id="IPR011704">
    <property type="entry name" value="ATPase_dyneun-rel_AAA"/>
</dbReference>
<evidence type="ECO:0000313" key="3">
    <source>
        <dbReference type="Proteomes" id="UP000000939"/>
    </source>
</evidence>
<dbReference type="Gene3D" id="3.40.50.300">
    <property type="entry name" value="P-loop containing nucleotide triphosphate hydrolases"/>
    <property type="match status" value="1"/>
</dbReference>
<dbReference type="eggNOG" id="COG0714">
    <property type="taxonomic scope" value="Bacteria"/>
</dbReference>
<dbReference type="HOGENOM" id="CLU_053995_1_0_7"/>
<dbReference type="GO" id="GO:0016887">
    <property type="term" value="F:ATP hydrolysis activity"/>
    <property type="evidence" value="ECO:0007669"/>
    <property type="project" value="InterPro"/>
</dbReference>
<sequence length="335" mass="37598" precursor="true">MITPAIGTQELYKQLQTLIDTDIPVFIHGSPGIGKSYIVNDIAKQNDLEIIDVRLSQLDAIDLRGIPTISNEQTKWMPPIFLPSDENSKGILFLDELNSAPLSVQAAIYQLVLDRKIGEYSMPKGWRIVCAGNKIDDKGIVFKLPSPLINRMVHIVLEAKYEDFKIWAIKNEIHPFIIGFLGFRPDLLSTEVPSSSETNPAFCTPRAWSMLSNIVKSISDIKTINPIIYGSVGYGAGIEFISFVKVYKTLPDIDAILKGESDIVPNEPSALYALCAAIIEKYKETTQAVNLFEYCNKLPVEFNVMLIKDLIIKDEDIAELEAFDSWMEQYGQYII</sequence>
<reference evidence="2 3" key="1">
    <citation type="journal article" date="2010" name="Stand. Genomic Sci.">
        <title>Complete genome sequence of Arcobacter nitrofigilis type strain (CI).</title>
        <authorList>
            <person name="Pati A."/>
            <person name="Gronow S."/>
            <person name="Lapidus A."/>
            <person name="Copeland A."/>
            <person name="Glavina Del Rio T."/>
            <person name="Nolan M."/>
            <person name="Lucas S."/>
            <person name="Tice H."/>
            <person name="Cheng J.F."/>
            <person name="Han C."/>
            <person name="Chertkov O."/>
            <person name="Bruce D."/>
            <person name="Tapia R."/>
            <person name="Goodwin L."/>
            <person name="Pitluck S."/>
            <person name="Liolios K."/>
            <person name="Ivanova N."/>
            <person name="Mavromatis K."/>
            <person name="Chen A."/>
            <person name="Palaniappan K."/>
            <person name="Land M."/>
            <person name="Hauser L."/>
            <person name="Chang Y.J."/>
            <person name="Jeffries C.D."/>
            <person name="Detter J.C."/>
            <person name="Rohde M."/>
            <person name="Goker M."/>
            <person name="Bristow J."/>
            <person name="Eisen J.A."/>
            <person name="Markowitz V."/>
            <person name="Hugenholtz P."/>
            <person name="Klenk H.P."/>
            <person name="Kyrpides N.C."/>
        </authorList>
    </citation>
    <scope>NUCLEOTIDE SEQUENCE [LARGE SCALE GENOMIC DNA]</scope>
    <source>
        <strain evidence="3">ATCC 33309 / DSM 7299 / CCUG 15893 / LMG 7604 / NCTC 12251 / CI</strain>
    </source>
</reference>
<dbReference type="OrthoDB" id="9808317at2"/>
<protein>
    <submittedName>
        <fullName evidence="2">ATPase associated with various cellular activities AAA_5</fullName>
    </submittedName>
</protein>
<feature type="domain" description="ATPase dynein-related AAA" evidence="1">
    <location>
        <begin position="24"/>
        <end position="151"/>
    </location>
</feature>
<gene>
    <name evidence="2" type="ordered locus">Arnit_0272</name>
</gene>
<keyword evidence="3" id="KW-1185">Reference proteome</keyword>
<dbReference type="KEGG" id="ant:Arnit_0272"/>
<dbReference type="InterPro" id="IPR027417">
    <property type="entry name" value="P-loop_NTPase"/>
</dbReference>
<evidence type="ECO:0000259" key="1">
    <source>
        <dbReference type="Pfam" id="PF07728"/>
    </source>
</evidence>
<dbReference type="AlphaFoldDB" id="D5V4X6"/>
<accession>D5V4X6</accession>
<dbReference type="GO" id="GO:0005524">
    <property type="term" value="F:ATP binding"/>
    <property type="evidence" value="ECO:0007669"/>
    <property type="project" value="InterPro"/>
</dbReference>
<dbReference type="SUPFAM" id="SSF52540">
    <property type="entry name" value="P-loop containing nucleoside triphosphate hydrolases"/>
    <property type="match status" value="1"/>
</dbReference>